<dbReference type="Gene3D" id="3.80.10.10">
    <property type="entry name" value="Ribonuclease Inhibitor"/>
    <property type="match status" value="1"/>
</dbReference>
<protein>
    <recommendedName>
        <fullName evidence="5">F-box domain-containing protein</fullName>
    </recommendedName>
</protein>
<name>A0A507CK12_9FUNG</name>
<gene>
    <name evidence="1" type="ORF">SeLEV6574_g06787</name>
    <name evidence="2" type="ORF">SeMB42_g02951</name>
</gene>
<evidence type="ECO:0000313" key="1">
    <source>
        <dbReference type="EMBL" id="TPX40112.1"/>
    </source>
</evidence>
<dbReference type="InterPro" id="IPR036047">
    <property type="entry name" value="F-box-like_dom_sf"/>
</dbReference>
<evidence type="ECO:0000313" key="4">
    <source>
        <dbReference type="Proteomes" id="UP000320475"/>
    </source>
</evidence>
<evidence type="ECO:0000313" key="2">
    <source>
        <dbReference type="EMBL" id="TPX48525.1"/>
    </source>
</evidence>
<reference evidence="3 4" key="1">
    <citation type="journal article" date="2019" name="Sci. Rep.">
        <title>Comparative genomics of chytrid fungi reveal insights into the obligate biotrophic and pathogenic lifestyle of Synchytrium endobioticum.</title>
        <authorList>
            <person name="van de Vossenberg B.T.L.H."/>
            <person name="Warris S."/>
            <person name="Nguyen H.D.T."/>
            <person name="van Gent-Pelzer M.P.E."/>
            <person name="Joly D.L."/>
            <person name="van de Geest H.C."/>
            <person name="Bonants P.J.M."/>
            <person name="Smith D.S."/>
            <person name="Levesque C.A."/>
            <person name="van der Lee T.A.J."/>
        </authorList>
    </citation>
    <scope>NUCLEOTIDE SEQUENCE [LARGE SCALE GENOMIC DNA]</scope>
    <source>
        <strain evidence="1 4">LEV6574</strain>
        <strain evidence="2 3">MB42</strain>
    </source>
</reference>
<proteinExistence type="predicted"/>
<dbReference type="EMBL" id="QEAM01000413">
    <property type="protein sequence ID" value="TPX40112.1"/>
    <property type="molecule type" value="Genomic_DNA"/>
</dbReference>
<dbReference type="Proteomes" id="UP000317494">
    <property type="component" value="Unassembled WGS sequence"/>
</dbReference>
<evidence type="ECO:0000313" key="3">
    <source>
        <dbReference type="Proteomes" id="UP000317494"/>
    </source>
</evidence>
<accession>A0A507CK12</accession>
<keyword evidence="3" id="KW-1185">Reference proteome</keyword>
<dbReference type="InterPro" id="IPR032675">
    <property type="entry name" value="LRR_dom_sf"/>
</dbReference>
<organism evidence="1 4">
    <name type="scientific">Synchytrium endobioticum</name>
    <dbReference type="NCBI Taxonomy" id="286115"/>
    <lineage>
        <taxon>Eukaryota</taxon>
        <taxon>Fungi</taxon>
        <taxon>Fungi incertae sedis</taxon>
        <taxon>Chytridiomycota</taxon>
        <taxon>Chytridiomycota incertae sedis</taxon>
        <taxon>Chytridiomycetes</taxon>
        <taxon>Synchytriales</taxon>
        <taxon>Synchytriaceae</taxon>
        <taxon>Synchytrium</taxon>
    </lineage>
</organism>
<dbReference type="Proteomes" id="UP000320475">
    <property type="component" value="Unassembled WGS sequence"/>
</dbReference>
<dbReference type="AlphaFoldDB" id="A0A507CK12"/>
<sequence>MHRALLLHDILHCISDYLTKPELLCVRRVSKVWSHVARIHVWRTFRIDTNVPSDIVTSGPDAIEGSSVLRLLRAVQSAPEVATMIHHLQVHLDNHKPSDFEIGSWKHHGILIPTIQTAIKVIAALPALHTITIRMSLALENMGNAYAAFVRTFKELTRVIQSKNTPVHYILSERCNVPLHLNMLVWDNHDETAYVYPAYTHRQLLLHPNQFRTTRLELHHPLYSEGYDEVAGEHLEMVLHGVARLDELVLNGMPVSADALGLILCKHAALKRVVIHNCRVAFEYELLYRLLELKDLVELEISYGYGPASHGSVTLPTCIATNLQVLKIRAAGPFLNLFAPNDQSRSWGRLRVLDLESYIPTPAFDAVILSILKSCSATLQELYVKPYDASILSPTLARLPQLRALEVAAPFQHRFDVIKELCLSSRKLRGGLEFTVRSSDGWDSNEWRALFQRMNELASTCDSEAGIVHRRHRVRYGPADAKTITCQLDAELIRRVVNES</sequence>
<comment type="caution">
    <text evidence="1">The sequence shown here is derived from an EMBL/GenBank/DDBJ whole genome shotgun (WGS) entry which is preliminary data.</text>
</comment>
<dbReference type="VEuPathDB" id="FungiDB:SeMB42_g02951"/>
<dbReference type="SUPFAM" id="SSF81383">
    <property type="entry name" value="F-box domain"/>
    <property type="match status" value="1"/>
</dbReference>
<dbReference type="EMBL" id="QEAN01000098">
    <property type="protein sequence ID" value="TPX48525.1"/>
    <property type="molecule type" value="Genomic_DNA"/>
</dbReference>
<dbReference type="SUPFAM" id="SSF52047">
    <property type="entry name" value="RNI-like"/>
    <property type="match status" value="1"/>
</dbReference>
<evidence type="ECO:0008006" key="5">
    <source>
        <dbReference type="Google" id="ProtNLM"/>
    </source>
</evidence>